<feature type="transmembrane region" description="Helical" evidence="10">
    <location>
        <begin position="608"/>
        <end position="629"/>
    </location>
</feature>
<gene>
    <name evidence="13" type="ORF">A11S_1728</name>
</gene>
<dbReference type="GO" id="GO:0020037">
    <property type="term" value="F:heme binding"/>
    <property type="evidence" value="ECO:0007669"/>
    <property type="project" value="InterPro"/>
</dbReference>
<dbReference type="Pfam" id="PF16327">
    <property type="entry name" value="CcmF_C"/>
    <property type="match status" value="1"/>
</dbReference>
<feature type="transmembrane region" description="Helical" evidence="10">
    <location>
        <begin position="350"/>
        <end position="372"/>
    </location>
</feature>
<feature type="transmembrane region" description="Helical" evidence="10">
    <location>
        <begin position="480"/>
        <end position="500"/>
    </location>
</feature>
<protein>
    <submittedName>
        <fullName evidence="13">Cytochrome c heme lyase subunit CcmF</fullName>
    </submittedName>
</protein>
<dbReference type="EMBL" id="CP003538">
    <property type="protein sequence ID" value="AGH98530.1"/>
    <property type="molecule type" value="Genomic_DNA"/>
</dbReference>
<dbReference type="Pfam" id="PF01578">
    <property type="entry name" value="Cytochrom_C_asm"/>
    <property type="match status" value="1"/>
</dbReference>
<dbReference type="InterPro" id="IPR003567">
    <property type="entry name" value="Cyt_c_biogenesis"/>
</dbReference>
<feature type="transmembrane region" description="Helical" evidence="10">
    <location>
        <begin position="43"/>
        <end position="72"/>
    </location>
</feature>
<proteinExistence type="inferred from homology"/>
<feature type="transmembrane region" description="Helical" evidence="10">
    <location>
        <begin position="272"/>
        <end position="290"/>
    </location>
</feature>
<feature type="transmembrane region" description="Helical" evidence="10">
    <location>
        <begin position="123"/>
        <end position="140"/>
    </location>
</feature>
<feature type="transmembrane region" description="Helical" evidence="10">
    <location>
        <begin position="392"/>
        <end position="411"/>
    </location>
</feature>
<sequence>MIAELGHFALILSLLCATLQMAAGWKARKPGMDSWLVVARRAAIIQCATIVAAFAALIYSFVVSDFSVALVVNNSHTLKPLLYKIAGTWGNHEGSMVLWVLILALFGALSLRQTMPDAMRSMVLAVQGMQAVGILAFILFTSNPFTRLDPAPADGMDLNPLLQDPGLAFHPPLLYLGYVGFSIVFSFACAGLLTNAINRDWAALVRPWVLAAWAGLSAGIALGSWWAYYELGWGGFWFWDPVENASLMPWLCGTALLHSIIITRHRGALPRWSVLLALLAYTFSLLGTFLVRSGVLTSVHAFATDPSRGLFILGLLTVFAGGGFLLYGLRAPDLKSDAGFKPISRESALVVNNLILTAMAATILVGTLYPLILSSLNAGQISVGPPFFNATILPLAVPLILLMGVGPFLAWKKADLNAIREQLVAGALMTATIVGLIIAIQTETSLIVLGGFALGIWAIVTTLADTWARRGKLTLSGWGMRLAHAGLGVAVIGIVGTTLWKIETAQILKPGEHLTAGRWTVTLDSVDAGFGPNYSTIMAHVTARAGDTSINLSPERRYYPVGGMATTEAAIRTSLRDDIYVVLGQQDTIDKGDGQGNGWIIRATTHPLVALIWGGFAMIASGGLCALFGQRRKNKEGS</sequence>
<reference evidence="13 14" key="1">
    <citation type="journal article" date="2013" name="ISME J.">
        <title>By their genes ye shall know them: genomic signatures of predatory bacteria.</title>
        <authorList>
            <person name="Pasternak Z."/>
            <person name="Pietrokovski S."/>
            <person name="Rotem O."/>
            <person name="Gophna U."/>
            <person name="Lurie-Weinberger M.N."/>
            <person name="Jurkevitch E."/>
        </authorList>
    </citation>
    <scope>NUCLEOTIDE SEQUENCE [LARGE SCALE GENOMIC DNA]</scope>
    <source>
        <strain evidence="13">EPB</strain>
    </source>
</reference>
<dbReference type="NCBIfam" id="TIGR00353">
    <property type="entry name" value="nrfE"/>
    <property type="match status" value="1"/>
</dbReference>
<evidence type="ECO:0000256" key="1">
    <source>
        <dbReference type="ARBA" id="ARBA00004429"/>
    </source>
</evidence>
<dbReference type="HOGENOM" id="CLU_015041_3_0_5"/>
<dbReference type="NCBIfam" id="NF007691">
    <property type="entry name" value="PRK10369.1"/>
    <property type="match status" value="1"/>
</dbReference>
<feature type="transmembrane region" description="Helical" evidence="10">
    <location>
        <begin position="247"/>
        <end position="265"/>
    </location>
</feature>
<keyword evidence="7 10" id="KW-1133">Transmembrane helix</keyword>
<dbReference type="InterPro" id="IPR003568">
    <property type="entry name" value="Cyt_c_biogenesis_CcmF"/>
</dbReference>
<dbReference type="AlphaFoldDB" id="M4VJ81"/>
<comment type="subcellular location">
    <subcellularLocation>
        <location evidence="1">Cell inner membrane</location>
        <topology evidence="1">Multi-pass membrane protein</topology>
    </subcellularLocation>
</comment>
<keyword evidence="5 10" id="KW-0812">Transmembrane</keyword>
<dbReference type="InterPro" id="IPR032523">
    <property type="entry name" value="CcmF_C"/>
</dbReference>
<feature type="transmembrane region" description="Helical" evidence="10">
    <location>
        <begin position="310"/>
        <end position="329"/>
    </location>
</feature>
<feature type="domain" description="Cytochrome c-type biogenesis protein CcmF C-terminal" evidence="12">
    <location>
        <begin position="313"/>
        <end position="628"/>
    </location>
</feature>
<dbReference type="PRINTS" id="PR01411">
    <property type="entry name" value="CCMFBIOGNSIS"/>
</dbReference>
<feature type="transmembrane region" description="Helical" evidence="10">
    <location>
        <begin position="446"/>
        <end position="468"/>
    </location>
</feature>
<evidence type="ECO:0000256" key="5">
    <source>
        <dbReference type="ARBA" id="ARBA00022692"/>
    </source>
</evidence>
<dbReference type="OrthoDB" id="9761451at2"/>
<dbReference type="PATRIC" id="fig|349215.9.peg.1671"/>
<keyword evidence="8 10" id="KW-0472">Membrane</keyword>
<keyword evidence="13" id="KW-0456">Lyase</keyword>
<dbReference type="GO" id="GO:0016829">
    <property type="term" value="F:lyase activity"/>
    <property type="evidence" value="ECO:0007669"/>
    <property type="project" value="UniProtKB-KW"/>
</dbReference>
<comment type="similarity">
    <text evidence="2">Belongs to the CcmF/CycK/Ccl1/NrfE/CcsA family.</text>
</comment>
<dbReference type="GO" id="GO:0017004">
    <property type="term" value="P:cytochrome complex assembly"/>
    <property type="evidence" value="ECO:0007669"/>
    <property type="project" value="UniProtKB-KW"/>
</dbReference>
<feature type="domain" description="Cytochrome c assembly protein" evidence="11">
    <location>
        <begin position="89"/>
        <end position="293"/>
    </location>
</feature>
<dbReference type="GO" id="GO:0005886">
    <property type="term" value="C:plasma membrane"/>
    <property type="evidence" value="ECO:0007669"/>
    <property type="project" value="UniProtKB-SubCell"/>
</dbReference>
<evidence type="ECO:0000259" key="12">
    <source>
        <dbReference type="Pfam" id="PF16327"/>
    </source>
</evidence>
<feature type="transmembrane region" description="Helical" evidence="10">
    <location>
        <begin position="208"/>
        <end position="227"/>
    </location>
</feature>
<dbReference type="PRINTS" id="PR01410">
    <property type="entry name" value="CCBIOGENESIS"/>
</dbReference>
<feature type="transmembrane region" description="Helical" evidence="10">
    <location>
        <begin position="6"/>
        <end position="23"/>
    </location>
</feature>
<evidence type="ECO:0000256" key="10">
    <source>
        <dbReference type="SAM" id="Phobius"/>
    </source>
</evidence>
<dbReference type="InterPro" id="IPR002541">
    <property type="entry name" value="Cyt_c_assembly"/>
</dbReference>
<dbReference type="KEGG" id="man:A11S_1728"/>
<keyword evidence="6" id="KW-0201">Cytochrome c-type biogenesis</keyword>
<evidence type="ECO:0000256" key="6">
    <source>
        <dbReference type="ARBA" id="ARBA00022748"/>
    </source>
</evidence>
<keyword evidence="4" id="KW-0997">Cell inner membrane</keyword>
<organism evidence="13 14">
    <name type="scientific">Micavibrio aeruginosavorus EPB</name>
    <dbReference type="NCBI Taxonomy" id="349215"/>
    <lineage>
        <taxon>Bacteria</taxon>
        <taxon>Pseudomonadati</taxon>
        <taxon>Bdellovibrionota</taxon>
        <taxon>Bdellovibrionia</taxon>
        <taxon>Bdellovibrionales</taxon>
        <taxon>Pseudobdellovibrionaceae</taxon>
        <taxon>Micavibrio</taxon>
    </lineage>
</organism>
<dbReference type="PANTHER" id="PTHR43653">
    <property type="entry name" value="CYTOCHROME C ASSEMBLY PROTEIN-RELATED"/>
    <property type="match status" value="1"/>
</dbReference>
<dbReference type="RefSeq" id="WP_015468061.1">
    <property type="nucleotide sequence ID" value="NC_020812.1"/>
</dbReference>
<evidence type="ECO:0000256" key="2">
    <source>
        <dbReference type="ARBA" id="ARBA00009186"/>
    </source>
</evidence>
<dbReference type="STRING" id="349215.A11S_1728"/>
<evidence type="ECO:0000256" key="4">
    <source>
        <dbReference type="ARBA" id="ARBA00022519"/>
    </source>
</evidence>
<evidence type="ECO:0000313" key="13">
    <source>
        <dbReference type="EMBL" id="AGH98530.1"/>
    </source>
</evidence>
<accession>M4VJ81</accession>
<evidence type="ECO:0000313" key="14">
    <source>
        <dbReference type="Proteomes" id="UP000011932"/>
    </source>
</evidence>
<evidence type="ECO:0000259" key="11">
    <source>
        <dbReference type="Pfam" id="PF01578"/>
    </source>
</evidence>
<name>M4VJ81_9BACT</name>
<evidence type="ECO:0000256" key="7">
    <source>
        <dbReference type="ARBA" id="ARBA00022989"/>
    </source>
</evidence>
<dbReference type="PANTHER" id="PTHR43653:SF1">
    <property type="entry name" value="CYTOCHROME C-TYPE BIOGENESIS PROTEIN CCMF"/>
    <property type="match status" value="1"/>
</dbReference>
<keyword evidence="3" id="KW-1003">Cell membrane</keyword>
<comment type="function">
    <text evidence="9">Required for the biogenesis of c-type cytochromes. Possible subunit of a heme lyase.</text>
</comment>
<feature type="transmembrane region" description="Helical" evidence="10">
    <location>
        <begin position="92"/>
        <end position="111"/>
    </location>
</feature>
<evidence type="ECO:0000256" key="3">
    <source>
        <dbReference type="ARBA" id="ARBA00022475"/>
    </source>
</evidence>
<dbReference type="GO" id="GO:0015232">
    <property type="term" value="F:heme transmembrane transporter activity"/>
    <property type="evidence" value="ECO:0007669"/>
    <property type="project" value="InterPro"/>
</dbReference>
<feature type="transmembrane region" description="Helical" evidence="10">
    <location>
        <begin position="175"/>
        <end position="196"/>
    </location>
</feature>
<evidence type="ECO:0000256" key="9">
    <source>
        <dbReference type="ARBA" id="ARBA00037230"/>
    </source>
</evidence>
<dbReference type="Proteomes" id="UP000011932">
    <property type="component" value="Chromosome"/>
</dbReference>
<evidence type="ECO:0000256" key="8">
    <source>
        <dbReference type="ARBA" id="ARBA00023136"/>
    </source>
</evidence>
<feature type="transmembrane region" description="Helical" evidence="10">
    <location>
        <begin position="423"/>
        <end position="440"/>
    </location>
</feature>